<protein>
    <recommendedName>
        <fullName evidence="3">Protein kinase domain-containing protein</fullName>
    </recommendedName>
</protein>
<dbReference type="Gramene" id="RZC59911">
    <property type="protein sequence ID" value="RZC59911"/>
    <property type="gene ID" value="C5167_007214"/>
</dbReference>
<evidence type="ECO:0000313" key="2">
    <source>
        <dbReference type="Proteomes" id="UP000316621"/>
    </source>
</evidence>
<dbReference type="AlphaFoldDB" id="A0A4Y7JIZ9"/>
<reference evidence="1 2" key="1">
    <citation type="journal article" date="2018" name="Science">
        <title>The opium poppy genome and morphinan production.</title>
        <authorList>
            <person name="Guo L."/>
            <person name="Winzer T."/>
            <person name="Yang X."/>
            <person name="Li Y."/>
            <person name="Ning Z."/>
            <person name="He Z."/>
            <person name="Teodor R."/>
            <person name="Lu Y."/>
            <person name="Bowser T.A."/>
            <person name="Graham I.A."/>
            <person name="Ye K."/>
        </authorList>
    </citation>
    <scope>NUCLEOTIDE SEQUENCE [LARGE SCALE GENOMIC DNA]</scope>
    <source>
        <strain evidence="2">cv. HN1</strain>
        <tissue evidence="1">Leaves</tissue>
    </source>
</reference>
<dbReference type="Proteomes" id="UP000316621">
    <property type="component" value="Chromosome 4"/>
</dbReference>
<name>A0A4Y7JIZ9_PAPSO</name>
<dbReference type="EMBL" id="CM010718">
    <property type="protein sequence ID" value="RZC59911.1"/>
    <property type="molecule type" value="Genomic_DNA"/>
</dbReference>
<keyword evidence="2" id="KW-1185">Reference proteome</keyword>
<accession>A0A4Y7JIZ9</accession>
<sequence length="69" mass="7619">MSSRGYDGTTADIWSYGVILFVLMDGHLSFEESNLGVMHENMIAIPEILENECLGRDAPPSFVISWALA</sequence>
<evidence type="ECO:0000313" key="1">
    <source>
        <dbReference type="EMBL" id="RZC59911.1"/>
    </source>
</evidence>
<organism evidence="1 2">
    <name type="scientific">Papaver somniferum</name>
    <name type="common">Opium poppy</name>
    <dbReference type="NCBI Taxonomy" id="3469"/>
    <lineage>
        <taxon>Eukaryota</taxon>
        <taxon>Viridiplantae</taxon>
        <taxon>Streptophyta</taxon>
        <taxon>Embryophyta</taxon>
        <taxon>Tracheophyta</taxon>
        <taxon>Spermatophyta</taxon>
        <taxon>Magnoliopsida</taxon>
        <taxon>Ranunculales</taxon>
        <taxon>Papaveraceae</taxon>
        <taxon>Papaveroideae</taxon>
        <taxon>Papaver</taxon>
    </lineage>
</organism>
<dbReference type="SUPFAM" id="SSF56112">
    <property type="entry name" value="Protein kinase-like (PK-like)"/>
    <property type="match status" value="1"/>
</dbReference>
<dbReference type="Gene3D" id="1.10.510.10">
    <property type="entry name" value="Transferase(Phosphotransferase) domain 1"/>
    <property type="match status" value="1"/>
</dbReference>
<proteinExistence type="predicted"/>
<evidence type="ECO:0008006" key="3">
    <source>
        <dbReference type="Google" id="ProtNLM"/>
    </source>
</evidence>
<gene>
    <name evidence="1" type="ORF">C5167_007214</name>
</gene>
<dbReference type="InterPro" id="IPR011009">
    <property type="entry name" value="Kinase-like_dom_sf"/>
</dbReference>